<dbReference type="NCBIfam" id="TIGR02858">
    <property type="entry name" value="spore_III_AA"/>
    <property type="match status" value="1"/>
</dbReference>
<evidence type="ECO:0000256" key="2">
    <source>
        <dbReference type="ARBA" id="ARBA00022840"/>
    </source>
</evidence>
<dbReference type="InterPro" id="IPR003593">
    <property type="entry name" value="AAA+_ATPase"/>
</dbReference>
<gene>
    <name evidence="4" type="primary">spoIIIAA</name>
    <name evidence="4" type="ORF">H8S07_05415</name>
</gene>
<evidence type="ECO:0000256" key="1">
    <source>
        <dbReference type="ARBA" id="ARBA00022741"/>
    </source>
</evidence>
<dbReference type="Proteomes" id="UP000647235">
    <property type="component" value="Unassembled WGS sequence"/>
</dbReference>
<feature type="domain" description="AAA+ ATPase" evidence="3">
    <location>
        <begin position="143"/>
        <end position="290"/>
    </location>
</feature>
<keyword evidence="1" id="KW-0547">Nucleotide-binding</keyword>
<name>A0ABR7ETP9_9FIRM</name>
<dbReference type="RefSeq" id="WP_021859992.1">
    <property type="nucleotide sequence ID" value="NZ_JACOOY010000005.1"/>
</dbReference>
<reference evidence="4 5" key="1">
    <citation type="submission" date="2020-08" db="EMBL/GenBank/DDBJ databases">
        <title>Genome public.</title>
        <authorList>
            <person name="Liu C."/>
            <person name="Sun Q."/>
        </authorList>
    </citation>
    <scope>NUCLEOTIDE SEQUENCE [LARGE SCALE GENOMIC DNA]</scope>
    <source>
        <strain evidence="4 5">NSJ-36</strain>
    </source>
</reference>
<dbReference type="PANTHER" id="PTHR20953:SF3">
    <property type="entry name" value="P-LOOP CONTAINING NUCLEOSIDE TRIPHOSPHATE HYDROLASES SUPERFAMILY PROTEIN"/>
    <property type="match status" value="1"/>
</dbReference>
<accession>A0ABR7ETP9</accession>
<dbReference type="Pfam" id="PF19568">
    <property type="entry name" value="Spore_III_AA"/>
    <property type="match status" value="1"/>
</dbReference>
<dbReference type="InterPro" id="IPR045735">
    <property type="entry name" value="Spore_III_AA_AAA+_ATPase"/>
</dbReference>
<dbReference type="EMBL" id="JACOOY010000005">
    <property type="protein sequence ID" value="MBC5664716.1"/>
    <property type="molecule type" value="Genomic_DNA"/>
</dbReference>
<keyword evidence="5" id="KW-1185">Reference proteome</keyword>
<evidence type="ECO:0000259" key="3">
    <source>
        <dbReference type="SMART" id="SM00382"/>
    </source>
</evidence>
<dbReference type="SUPFAM" id="SSF52540">
    <property type="entry name" value="P-loop containing nucleoside triphosphate hydrolases"/>
    <property type="match status" value="1"/>
</dbReference>
<sequence>MKEECILSLLPGKLRIQMQKIVKDYEKLQEIKVRIEKPVFYFQDGREYMLKDEWGRPYIATKEEVRELLEYVSHYSLYAYEEEMRQGFLTVEGGHRIGFAGQAILEGGHVKNLKYISSVNIRIAHEVMGCADWIFPYITRNRSLFHTLIVSPPGQGKTTLLRDIVRQISEGNTYISGKTVGIVDERSEIGGCYQGVAQNHVGMRTDILDACPKAEGMIMLIRSMTPEVVAVDEIGTAQDVHAIEYAMHCGCKMLATVHGESMQEVKRKPVLGTLIKQKRFERYIVLSGEGKVGEVGGIYDDRGNTLYSFVGQSNTAGYTGMAGDEKCGKP</sequence>
<dbReference type="Gene3D" id="3.40.50.300">
    <property type="entry name" value="P-loop containing nucleotide triphosphate hydrolases"/>
    <property type="match status" value="1"/>
</dbReference>
<comment type="caution">
    <text evidence="4">The sequence shown here is derived from an EMBL/GenBank/DDBJ whole genome shotgun (WGS) entry which is preliminary data.</text>
</comment>
<protein>
    <submittedName>
        <fullName evidence="4">Stage III sporulation protein AA</fullName>
    </submittedName>
</protein>
<organism evidence="4 5">
    <name type="scientific">Dorea hominis</name>
    <dbReference type="NCBI Taxonomy" id="2763040"/>
    <lineage>
        <taxon>Bacteria</taxon>
        <taxon>Bacillati</taxon>
        <taxon>Bacillota</taxon>
        <taxon>Clostridia</taxon>
        <taxon>Lachnospirales</taxon>
        <taxon>Lachnospiraceae</taxon>
        <taxon>Dorea</taxon>
    </lineage>
</organism>
<dbReference type="InterPro" id="IPR014217">
    <property type="entry name" value="Spore_III_AA"/>
</dbReference>
<evidence type="ECO:0000313" key="4">
    <source>
        <dbReference type="EMBL" id="MBC5664716.1"/>
    </source>
</evidence>
<keyword evidence="2" id="KW-0067">ATP-binding</keyword>
<dbReference type="SMART" id="SM00382">
    <property type="entry name" value="AAA"/>
    <property type="match status" value="1"/>
</dbReference>
<dbReference type="InterPro" id="IPR027417">
    <property type="entry name" value="P-loop_NTPase"/>
</dbReference>
<dbReference type="PANTHER" id="PTHR20953">
    <property type="entry name" value="KINASE-RELATED"/>
    <property type="match status" value="1"/>
</dbReference>
<proteinExistence type="predicted"/>
<evidence type="ECO:0000313" key="5">
    <source>
        <dbReference type="Proteomes" id="UP000647235"/>
    </source>
</evidence>